<sequence>MGPFIVSNSTSSSWYKKFKNGYFDWAEEPRFRRLVELNDDYLLKLVEEDSRFSTHQLKQELIAITTQQLSIRIALRRHGDSEIWIRFGLGGHDLQMKRDSCLNLMTFRRTFAWPEDLVTGDEKCVPYLNHTRKRQWLRCVEHGIPASNPEFLPQKAMPSVCSHSTGSFTGTSYHRTPLSAQKPSVLCGPDCYSSKRETRESLFSPRQCSPTLFEGDQKKLQSLRWHVMAHPSYSPDLTATDYYLLLSLSDHPKNKKFDYVNQLATYIDEFSSSKPQEFYASRNHKLPDERQYLVDNDGAYIC</sequence>
<dbReference type="Gene3D" id="3.30.420.10">
    <property type="entry name" value="Ribonuclease H-like superfamily/Ribonuclease H"/>
    <property type="match status" value="1"/>
</dbReference>
<dbReference type="OrthoDB" id="5874420at2759"/>
<evidence type="ECO:0000313" key="1">
    <source>
        <dbReference type="Proteomes" id="UP000025227"/>
    </source>
</evidence>
<keyword evidence="1" id="KW-1185">Reference proteome</keyword>
<dbReference type="WBParaSite" id="HCON_00193330-00001">
    <property type="protein sequence ID" value="HCON_00193330-00001"/>
    <property type="gene ID" value="HCON_00193330"/>
</dbReference>
<evidence type="ECO:0000313" key="2">
    <source>
        <dbReference type="WBParaSite" id="HCON_00193330-00001"/>
    </source>
</evidence>
<name>A0A7I4Z8T8_HAECO</name>
<protein>
    <submittedName>
        <fullName evidence="2">Mariner Mos1 transposase</fullName>
    </submittedName>
</protein>
<dbReference type="InterPro" id="IPR036397">
    <property type="entry name" value="RNaseH_sf"/>
</dbReference>
<reference evidence="2" key="1">
    <citation type="submission" date="2020-12" db="UniProtKB">
        <authorList>
            <consortium name="WormBaseParasite"/>
        </authorList>
    </citation>
    <scope>IDENTIFICATION</scope>
    <source>
        <strain evidence="2">MHco3</strain>
    </source>
</reference>
<dbReference type="PANTHER" id="PTHR46060">
    <property type="entry name" value="MARINER MOS1 TRANSPOSASE-LIKE PROTEIN"/>
    <property type="match status" value="1"/>
</dbReference>
<dbReference type="AlphaFoldDB" id="A0A7I4Z8T8"/>
<proteinExistence type="predicted"/>
<dbReference type="GO" id="GO:0003676">
    <property type="term" value="F:nucleic acid binding"/>
    <property type="evidence" value="ECO:0007669"/>
    <property type="project" value="InterPro"/>
</dbReference>
<dbReference type="Proteomes" id="UP000025227">
    <property type="component" value="Unplaced"/>
</dbReference>
<organism evidence="1 2">
    <name type="scientific">Haemonchus contortus</name>
    <name type="common">Barber pole worm</name>
    <dbReference type="NCBI Taxonomy" id="6289"/>
    <lineage>
        <taxon>Eukaryota</taxon>
        <taxon>Metazoa</taxon>
        <taxon>Ecdysozoa</taxon>
        <taxon>Nematoda</taxon>
        <taxon>Chromadorea</taxon>
        <taxon>Rhabditida</taxon>
        <taxon>Rhabditina</taxon>
        <taxon>Rhabditomorpha</taxon>
        <taxon>Strongyloidea</taxon>
        <taxon>Trichostrongylidae</taxon>
        <taxon>Haemonchus</taxon>
    </lineage>
</organism>
<dbReference type="InterPro" id="IPR052709">
    <property type="entry name" value="Transposase-MT_Hybrid"/>
</dbReference>
<accession>A0A7I4Z8T8</accession>
<dbReference type="PANTHER" id="PTHR46060:SF3">
    <property type="entry name" value="PROTEIN GVQW3"/>
    <property type="match status" value="1"/>
</dbReference>